<evidence type="ECO:0000313" key="3">
    <source>
        <dbReference type="EMBL" id="KDQ60372.1"/>
    </source>
</evidence>
<dbReference type="Proteomes" id="UP000027265">
    <property type="component" value="Unassembled WGS sequence"/>
</dbReference>
<dbReference type="AlphaFoldDB" id="A0A067QA24"/>
<feature type="transmembrane region" description="Helical" evidence="2">
    <location>
        <begin position="358"/>
        <end position="380"/>
    </location>
</feature>
<dbReference type="OrthoDB" id="9451547at2759"/>
<evidence type="ECO:0000256" key="1">
    <source>
        <dbReference type="SAM" id="MobiDB-lite"/>
    </source>
</evidence>
<keyword evidence="4" id="KW-1185">Reference proteome</keyword>
<feature type="region of interest" description="Disordered" evidence="1">
    <location>
        <begin position="211"/>
        <end position="239"/>
    </location>
</feature>
<feature type="transmembrane region" description="Helical" evidence="2">
    <location>
        <begin position="392"/>
        <end position="413"/>
    </location>
</feature>
<dbReference type="PANTHER" id="PTHR35043">
    <property type="entry name" value="TRANSCRIPTION FACTOR DOMAIN-CONTAINING PROTEIN"/>
    <property type="match status" value="1"/>
</dbReference>
<evidence type="ECO:0000313" key="4">
    <source>
        <dbReference type="Proteomes" id="UP000027265"/>
    </source>
</evidence>
<dbReference type="EMBL" id="KL197714">
    <property type="protein sequence ID" value="KDQ60372.1"/>
    <property type="molecule type" value="Genomic_DNA"/>
</dbReference>
<protein>
    <submittedName>
        <fullName evidence="3">Uncharacterized protein</fullName>
    </submittedName>
</protein>
<feature type="transmembrane region" description="Helical" evidence="2">
    <location>
        <begin position="325"/>
        <end position="346"/>
    </location>
</feature>
<reference evidence="4" key="1">
    <citation type="journal article" date="2014" name="Proc. Natl. Acad. Sci. U.S.A.">
        <title>Extensive sampling of basidiomycete genomes demonstrates inadequacy of the white-rot/brown-rot paradigm for wood decay fungi.</title>
        <authorList>
            <person name="Riley R."/>
            <person name="Salamov A.A."/>
            <person name="Brown D.W."/>
            <person name="Nagy L.G."/>
            <person name="Floudas D."/>
            <person name="Held B.W."/>
            <person name="Levasseur A."/>
            <person name="Lombard V."/>
            <person name="Morin E."/>
            <person name="Otillar R."/>
            <person name="Lindquist E.A."/>
            <person name="Sun H."/>
            <person name="LaButti K.M."/>
            <person name="Schmutz J."/>
            <person name="Jabbour D."/>
            <person name="Luo H."/>
            <person name="Baker S.E."/>
            <person name="Pisabarro A.G."/>
            <person name="Walton J.D."/>
            <person name="Blanchette R.A."/>
            <person name="Henrissat B."/>
            <person name="Martin F."/>
            <person name="Cullen D."/>
            <person name="Hibbett D.S."/>
            <person name="Grigoriev I.V."/>
        </authorList>
    </citation>
    <scope>NUCLEOTIDE SEQUENCE [LARGE SCALE GENOMIC DNA]</scope>
    <source>
        <strain evidence="4">MUCL 33604</strain>
    </source>
</reference>
<proteinExistence type="predicted"/>
<gene>
    <name evidence="3" type="ORF">JAAARDRAFT_205330</name>
</gene>
<sequence length="436" mass="48510">MSTCLDIRYCRTASSIVFSCLTTIFTCTWVAVHPNIPSPDESIIEVTLRRTGLTLMAVIAPEIVLVLALRQFFVARRIAKDHREHGWSQTHGFFALMGGFTLVRGHDDEPSELLLPEKLAYLAPNEFPRISKDQILDRSKRDLVSKALIMLQSFWFVFQALARSFDGLPITALERMTLAFTILNLGIYGCWWNKPADVGFSYPVRMRSADDAPGGNGSGSAGEEDVDQREGSERGMKTEHKSNVMNVLRHCAAAFRRYVQRAGSSATEAVEGQPYPLRVLTLPVCFLLDLLTPPFYDMAGLGNNTKTLRKRVGSFYSGNIEEKEVGHVIAAACIGSTMFGAVHLVGMRVSFPSHWEETAWVVCSIITISAGPVGVLVMFVPLRFGFERMSEFGARMVVLVYIAVRLMLIGLAFSSLRSLSPTMYRTLQWTTVIPHL</sequence>
<evidence type="ECO:0000256" key="2">
    <source>
        <dbReference type="SAM" id="Phobius"/>
    </source>
</evidence>
<dbReference type="PANTHER" id="PTHR35043:SF7">
    <property type="entry name" value="TRANSCRIPTION FACTOR DOMAIN-CONTAINING PROTEIN"/>
    <property type="match status" value="1"/>
</dbReference>
<keyword evidence="2" id="KW-0472">Membrane</keyword>
<dbReference type="InParanoid" id="A0A067QA24"/>
<name>A0A067QA24_9AGAM</name>
<feature type="transmembrane region" description="Helical" evidence="2">
    <location>
        <begin position="12"/>
        <end position="32"/>
    </location>
</feature>
<feature type="transmembrane region" description="Helical" evidence="2">
    <location>
        <begin position="52"/>
        <end position="73"/>
    </location>
</feature>
<keyword evidence="2" id="KW-0812">Transmembrane</keyword>
<organism evidence="3 4">
    <name type="scientific">Jaapia argillacea MUCL 33604</name>
    <dbReference type="NCBI Taxonomy" id="933084"/>
    <lineage>
        <taxon>Eukaryota</taxon>
        <taxon>Fungi</taxon>
        <taxon>Dikarya</taxon>
        <taxon>Basidiomycota</taxon>
        <taxon>Agaricomycotina</taxon>
        <taxon>Agaricomycetes</taxon>
        <taxon>Agaricomycetidae</taxon>
        <taxon>Jaapiales</taxon>
        <taxon>Jaapiaceae</taxon>
        <taxon>Jaapia</taxon>
    </lineage>
</organism>
<keyword evidence="2" id="KW-1133">Transmembrane helix</keyword>
<accession>A0A067QA24</accession>
<dbReference type="HOGENOM" id="CLU_022883_6_1_1"/>
<dbReference type="STRING" id="933084.A0A067QA24"/>
<feature type="compositionally biased region" description="Basic and acidic residues" evidence="1">
    <location>
        <begin position="228"/>
        <end position="239"/>
    </location>
</feature>